<evidence type="ECO:0000313" key="2">
    <source>
        <dbReference type="EMBL" id="TGZ52918.1"/>
    </source>
</evidence>
<feature type="region of interest" description="Disordered" evidence="1">
    <location>
        <begin position="1"/>
        <end position="144"/>
    </location>
</feature>
<dbReference type="EMBL" id="QBLH01001145">
    <property type="protein sequence ID" value="TGZ52918.1"/>
    <property type="molecule type" value="Genomic_DNA"/>
</dbReference>
<proteinExistence type="predicted"/>
<feature type="compositionally biased region" description="Basic and acidic residues" evidence="1">
    <location>
        <begin position="45"/>
        <end position="55"/>
    </location>
</feature>
<feature type="compositionally biased region" description="Basic and acidic residues" evidence="1">
    <location>
        <begin position="133"/>
        <end position="142"/>
    </location>
</feature>
<accession>A0A4S2KXI8</accession>
<gene>
    <name evidence="2" type="ORF">DBV15_09974</name>
</gene>
<feature type="compositionally biased region" description="Basic residues" evidence="1">
    <location>
        <begin position="116"/>
        <end position="132"/>
    </location>
</feature>
<comment type="caution">
    <text evidence="2">The sequence shown here is derived from an EMBL/GenBank/DDBJ whole genome shotgun (WGS) entry which is preliminary data.</text>
</comment>
<evidence type="ECO:0000313" key="3">
    <source>
        <dbReference type="Proteomes" id="UP000310200"/>
    </source>
</evidence>
<organism evidence="2 3">
    <name type="scientific">Temnothorax longispinosus</name>
    <dbReference type="NCBI Taxonomy" id="300112"/>
    <lineage>
        <taxon>Eukaryota</taxon>
        <taxon>Metazoa</taxon>
        <taxon>Ecdysozoa</taxon>
        <taxon>Arthropoda</taxon>
        <taxon>Hexapoda</taxon>
        <taxon>Insecta</taxon>
        <taxon>Pterygota</taxon>
        <taxon>Neoptera</taxon>
        <taxon>Endopterygota</taxon>
        <taxon>Hymenoptera</taxon>
        <taxon>Apocrita</taxon>
        <taxon>Aculeata</taxon>
        <taxon>Formicoidea</taxon>
        <taxon>Formicidae</taxon>
        <taxon>Myrmicinae</taxon>
        <taxon>Temnothorax</taxon>
    </lineage>
</organism>
<dbReference type="Proteomes" id="UP000310200">
    <property type="component" value="Unassembled WGS sequence"/>
</dbReference>
<feature type="compositionally biased region" description="Basic and acidic residues" evidence="1">
    <location>
        <begin position="72"/>
        <end position="81"/>
    </location>
</feature>
<keyword evidence="3" id="KW-1185">Reference proteome</keyword>
<feature type="compositionally biased region" description="Basic and acidic residues" evidence="1">
    <location>
        <begin position="101"/>
        <end position="115"/>
    </location>
</feature>
<protein>
    <submittedName>
        <fullName evidence="2">Uncharacterized protein</fullName>
    </submittedName>
</protein>
<sequence>MKAPKQPYRILSVSRNGRGVVQSCGKEAEEAEEEEEEEEGEEEDGQTKGETEGRAGRIVSAGWLPAGARIEGTSRGEKEIVEGDGGCQRMRGSEGGKGPWRLKERSTVAEEEAKWQKKKEKRRRRRTRRLQRARMEREKETEGCEGDQFDEFDQFDQLCGRGWVGSENVRKGFLGFLQRRSGSLAEVEAEDGAGGRGGEGDEREARGWGRAALPRSCAQHFNRFHLRACERASERASRATEREKEW</sequence>
<evidence type="ECO:0000256" key="1">
    <source>
        <dbReference type="SAM" id="MobiDB-lite"/>
    </source>
</evidence>
<name>A0A4S2KXI8_9HYME</name>
<feature type="compositionally biased region" description="Acidic residues" evidence="1">
    <location>
        <begin position="29"/>
        <end position="44"/>
    </location>
</feature>
<reference evidence="2 3" key="1">
    <citation type="journal article" date="2019" name="Philos. Trans. R. Soc. Lond., B, Biol. Sci.">
        <title>Ant behaviour and brain gene expression of defending hosts depend on the ecological success of the intruding social parasite.</title>
        <authorList>
            <person name="Kaur R."/>
            <person name="Stoldt M."/>
            <person name="Jongepier E."/>
            <person name="Feldmeyer B."/>
            <person name="Menzel F."/>
            <person name="Bornberg-Bauer E."/>
            <person name="Foitzik S."/>
        </authorList>
    </citation>
    <scope>NUCLEOTIDE SEQUENCE [LARGE SCALE GENOMIC DNA]</scope>
    <source>
        <tissue evidence="2">Whole body</tissue>
    </source>
</reference>
<feature type="region of interest" description="Disordered" evidence="1">
    <location>
        <begin position="183"/>
        <end position="206"/>
    </location>
</feature>
<dbReference type="AlphaFoldDB" id="A0A4S2KXI8"/>